<sequence length="321" mass="36213">MGESNTPLVDGLFPICTKDVFDAYHDPSVHIFLSIVFGIFGLVFLYYAIARRPRFEYFLLFAVCALQVGAFILRIYSDITDAFIALMVYSAAIAVAVGVMYSMLVRWTWIADRYYGKRVFDRGYGNNVVIGVVSVVLAGLLVAGIWVASTIWVVYLALILVMWLTSNVYLGIHRRMKPSMEERAIVMSTMESRLGYAPLVTSHKQLDNMLVFMIVLLTVELVKTIFLTVCFVLIPLFFITPLYYIFSIIPDLAYVVLLANSETMPLFEHGRHVPEVRAEVFSQTQHSQPLDSAMVQSYPTGSVPQSHFRTSEPMSVTVIPQ</sequence>
<dbReference type="EMBL" id="CP033153">
    <property type="protein sequence ID" value="AYO44439.1"/>
    <property type="molecule type" value="Genomic_DNA"/>
</dbReference>
<feature type="transmembrane region" description="Helical" evidence="2">
    <location>
        <begin position="152"/>
        <end position="172"/>
    </location>
</feature>
<dbReference type="Proteomes" id="UP000269793">
    <property type="component" value="Chromosome VI"/>
</dbReference>
<keyword evidence="2" id="KW-0812">Transmembrane</keyword>
<keyword evidence="2" id="KW-0472">Membrane</keyword>
<organism evidence="3 4">
    <name type="scientific">Malassezia restricta (strain ATCC 96810 / NBRC 103918 / CBS 7877)</name>
    <name type="common">Seborrheic dermatitis infection agent</name>
    <dbReference type="NCBI Taxonomy" id="425264"/>
    <lineage>
        <taxon>Eukaryota</taxon>
        <taxon>Fungi</taxon>
        <taxon>Dikarya</taxon>
        <taxon>Basidiomycota</taxon>
        <taxon>Ustilaginomycotina</taxon>
        <taxon>Malasseziomycetes</taxon>
        <taxon>Malasseziales</taxon>
        <taxon>Malasseziaceae</taxon>
        <taxon>Malassezia</taxon>
    </lineage>
</organism>
<accession>A0A3G2SAZ3</accession>
<dbReference type="OrthoDB" id="3349125at2759"/>
<keyword evidence="2" id="KW-1133">Transmembrane helix</keyword>
<evidence type="ECO:0000313" key="3">
    <source>
        <dbReference type="EMBL" id="AYO44439.1"/>
    </source>
</evidence>
<gene>
    <name evidence="3" type="ORF">DNF11_3489</name>
</gene>
<reference evidence="3 4" key="1">
    <citation type="submission" date="2018-10" db="EMBL/GenBank/DDBJ databases">
        <title>Complete genome sequence of Malassezia restricta CBS 7877.</title>
        <authorList>
            <person name="Morand S.C."/>
            <person name="Bertignac M."/>
            <person name="Iltis A."/>
            <person name="Kolder I."/>
            <person name="Pirovano W."/>
            <person name="Jourdain R."/>
            <person name="Clavaud C."/>
        </authorList>
    </citation>
    <scope>NUCLEOTIDE SEQUENCE [LARGE SCALE GENOMIC DNA]</scope>
    <source>
        <strain evidence="3 4">CBS 7877</strain>
    </source>
</reference>
<feature type="transmembrane region" description="Helical" evidence="2">
    <location>
        <begin position="124"/>
        <end position="146"/>
    </location>
</feature>
<keyword evidence="4" id="KW-1185">Reference proteome</keyword>
<feature type="transmembrane region" description="Helical" evidence="2">
    <location>
        <begin position="29"/>
        <end position="50"/>
    </location>
</feature>
<dbReference type="VEuPathDB" id="FungiDB:DNF11_3489"/>
<evidence type="ECO:0000256" key="2">
    <source>
        <dbReference type="SAM" id="Phobius"/>
    </source>
</evidence>
<dbReference type="AlphaFoldDB" id="A0A3G2SAZ3"/>
<feature type="region of interest" description="Disordered" evidence="1">
    <location>
        <begin position="302"/>
        <end position="321"/>
    </location>
</feature>
<name>A0A3G2SAZ3_MALR7</name>
<feature type="transmembrane region" description="Helical" evidence="2">
    <location>
        <begin position="82"/>
        <end position="104"/>
    </location>
</feature>
<feature type="transmembrane region" description="Helical" evidence="2">
    <location>
        <begin position="242"/>
        <end position="259"/>
    </location>
</feature>
<evidence type="ECO:0000313" key="4">
    <source>
        <dbReference type="Proteomes" id="UP000269793"/>
    </source>
</evidence>
<dbReference type="STRING" id="425264.A0A3G2SAZ3"/>
<evidence type="ECO:0000256" key="1">
    <source>
        <dbReference type="SAM" id="MobiDB-lite"/>
    </source>
</evidence>
<proteinExistence type="predicted"/>
<feature type="transmembrane region" description="Helical" evidence="2">
    <location>
        <begin position="210"/>
        <end position="236"/>
    </location>
</feature>
<protein>
    <submittedName>
        <fullName evidence="3">Uncharacterized protein</fullName>
    </submittedName>
</protein>
<feature type="transmembrane region" description="Helical" evidence="2">
    <location>
        <begin position="57"/>
        <end position="76"/>
    </location>
</feature>